<gene>
    <name evidence="1" type="ORF">METZ01_LOCUS406821</name>
</gene>
<feature type="non-terminal residue" evidence="1">
    <location>
        <position position="53"/>
    </location>
</feature>
<dbReference type="AlphaFoldDB" id="A0A382W589"/>
<name>A0A382W589_9ZZZZ</name>
<evidence type="ECO:0000313" key="1">
    <source>
        <dbReference type="EMBL" id="SVD53967.1"/>
    </source>
</evidence>
<organism evidence="1">
    <name type="scientific">marine metagenome</name>
    <dbReference type="NCBI Taxonomy" id="408172"/>
    <lineage>
        <taxon>unclassified sequences</taxon>
        <taxon>metagenomes</taxon>
        <taxon>ecological metagenomes</taxon>
    </lineage>
</organism>
<reference evidence="1" key="1">
    <citation type="submission" date="2018-05" db="EMBL/GenBank/DDBJ databases">
        <authorList>
            <person name="Lanie J.A."/>
            <person name="Ng W.-L."/>
            <person name="Kazmierczak K.M."/>
            <person name="Andrzejewski T.M."/>
            <person name="Davidsen T.M."/>
            <person name="Wayne K.J."/>
            <person name="Tettelin H."/>
            <person name="Glass J.I."/>
            <person name="Rusch D."/>
            <person name="Podicherti R."/>
            <person name="Tsui H.-C.T."/>
            <person name="Winkler M.E."/>
        </authorList>
    </citation>
    <scope>NUCLEOTIDE SEQUENCE</scope>
</reference>
<dbReference type="EMBL" id="UINC01157141">
    <property type="protein sequence ID" value="SVD53967.1"/>
    <property type="molecule type" value="Genomic_DNA"/>
</dbReference>
<protein>
    <submittedName>
        <fullName evidence="1">Uncharacterized protein</fullName>
    </submittedName>
</protein>
<accession>A0A382W589</accession>
<sequence length="53" mass="5966">MSALNAPQFSVKFPTREGVELTPEGVVPTFHRWIQNSSLDELLIDVTSYAHVH</sequence>
<proteinExistence type="predicted"/>